<organism evidence="2 3">
    <name type="scientific">Paramuricea clavata</name>
    <name type="common">Red gorgonian</name>
    <name type="synonym">Violescent sea-whip</name>
    <dbReference type="NCBI Taxonomy" id="317549"/>
    <lineage>
        <taxon>Eukaryota</taxon>
        <taxon>Metazoa</taxon>
        <taxon>Cnidaria</taxon>
        <taxon>Anthozoa</taxon>
        <taxon>Octocorallia</taxon>
        <taxon>Malacalcyonacea</taxon>
        <taxon>Plexauridae</taxon>
        <taxon>Paramuricea</taxon>
    </lineage>
</organism>
<accession>A0A7D9ER49</accession>
<sequence>MSSSSANIDEKVEGNDGDVKAEKISGKSLLSIEKSDLKEMGIKTLGKRIELMTKIDELLHKGSGDVVTQVSSGNIQSFKRKITKLDKESWDEKTKNEYLEK</sequence>
<evidence type="ECO:0000313" key="3">
    <source>
        <dbReference type="Proteomes" id="UP001152795"/>
    </source>
</evidence>
<evidence type="ECO:0000259" key="1">
    <source>
        <dbReference type="Pfam" id="PF07647"/>
    </source>
</evidence>
<dbReference type="Proteomes" id="UP001152795">
    <property type="component" value="Unassembled WGS sequence"/>
</dbReference>
<proteinExistence type="predicted"/>
<evidence type="ECO:0000313" key="2">
    <source>
        <dbReference type="EMBL" id="CAB4014799.1"/>
    </source>
</evidence>
<name>A0A7D9ER49_PARCT</name>
<dbReference type="InterPro" id="IPR001660">
    <property type="entry name" value="SAM"/>
</dbReference>
<dbReference type="Gene3D" id="1.10.150.50">
    <property type="entry name" value="Transcription Factor, Ets-1"/>
    <property type="match status" value="1"/>
</dbReference>
<dbReference type="InterPro" id="IPR013761">
    <property type="entry name" value="SAM/pointed_sf"/>
</dbReference>
<reference evidence="2" key="1">
    <citation type="submission" date="2020-04" db="EMBL/GenBank/DDBJ databases">
        <authorList>
            <person name="Alioto T."/>
            <person name="Alioto T."/>
            <person name="Gomez Garrido J."/>
        </authorList>
    </citation>
    <scope>NUCLEOTIDE SEQUENCE</scope>
    <source>
        <strain evidence="2">A484AB</strain>
    </source>
</reference>
<gene>
    <name evidence="2" type="ORF">PACLA_8A035323</name>
</gene>
<dbReference type="EMBL" id="CACRXK020008452">
    <property type="protein sequence ID" value="CAB4014799.1"/>
    <property type="molecule type" value="Genomic_DNA"/>
</dbReference>
<feature type="domain" description="SAM" evidence="1">
    <location>
        <begin position="20"/>
        <end position="58"/>
    </location>
</feature>
<protein>
    <recommendedName>
        <fullName evidence="1">SAM domain-containing protein</fullName>
    </recommendedName>
</protein>
<dbReference type="SUPFAM" id="SSF47769">
    <property type="entry name" value="SAM/Pointed domain"/>
    <property type="match status" value="1"/>
</dbReference>
<comment type="caution">
    <text evidence="2">The sequence shown here is derived from an EMBL/GenBank/DDBJ whole genome shotgun (WGS) entry which is preliminary data.</text>
</comment>
<dbReference type="OrthoDB" id="266718at2759"/>
<dbReference type="AlphaFoldDB" id="A0A7D9ER49"/>
<keyword evidence="3" id="KW-1185">Reference proteome</keyword>
<dbReference type="Pfam" id="PF07647">
    <property type="entry name" value="SAM_2"/>
    <property type="match status" value="1"/>
</dbReference>